<proteinExistence type="inferred from homology"/>
<dbReference type="Gene3D" id="3.30.200.20">
    <property type="entry name" value="Phosphorylase Kinase, domain 1"/>
    <property type="match status" value="1"/>
</dbReference>
<evidence type="ECO:0000256" key="8">
    <source>
        <dbReference type="ARBA" id="ARBA00047899"/>
    </source>
</evidence>
<dbReference type="FunFam" id="1.10.510.10:FF:000028">
    <property type="entry name" value="serine/threonine-protein kinase D6PK-like"/>
    <property type="match status" value="1"/>
</dbReference>
<organism evidence="12">
    <name type="scientific">Sesamum latifolium</name>
    <dbReference type="NCBI Taxonomy" id="2727402"/>
    <lineage>
        <taxon>Eukaryota</taxon>
        <taxon>Viridiplantae</taxon>
        <taxon>Streptophyta</taxon>
        <taxon>Embryophyta</taxon>
        <taxon>Tracheophyta</taxon>
        <taxon>Spermatophyta</taxon>
        <taxon>Magnoliopsida</taxon>
        <taxon>eudicotyledons</taxon>
        <taxon>Gunneridae</taxon>
        <taxon>Pentapetalae</taxon>
        <taxon>asterids</taxon>
        <taxon>lamiids</taxon>
        <taxon>Lamiales</taxon>
        <taxon>Pedaliaceae</taxon>
        <taxon>Sesamum</taxon>
    </lineage>
</organism>
<evidence type="ECO:0000256" key="9">
    <source>
        <dbReference type="ARBA" id="ARBA00048679"/>
    </source>
</evidence>
<reference evidence="12" key="1">
    <citation type="submission" date="2020-06" db="EMBL/GenBank/DDBJ databases">
        <authorList>
            <person name="Li T."/>
            <person name="Hu X."/>
            <person name="Zhang T."/>
            <person name="Song X."/>
            <person name="Zhang H."/>
            <person name="Dai N."/>
            <person name="Sheng W."/>
            <person name="Hou X."/>
            <person name="Wei L."/>
        </authorList>
    </citation>
    <scope>NUCLEOTIDE SEQUENCE</scope>
    <source>
        <strain evidence="12">KEN1</strain>
        <tissue evidence="12">Leaf</tissue>
    </source>
</reference>
<evidence type="ECO:0000256" key="1">
    <source>
        <dbReference type="ARBA" id="ARBA00009903"/>
    </source>
</evidence>
<comment type="similarity">
    <text evidence="1">Belongs to the protein kinase superfamily. AGC Ser/Thr protein kinase family.</text>
</comment>
<comment type="caution">
    <text evidence="12">The sequence shown here is derived from an EMBL/GenBank/DDBJ whole genome shotgun (WGS) entry which is preliminary data.</text>
</comment>
<evidence type="ECO:0000256" key="10">
    <source>
        <dbReference type="SAM" id="MobiDB-lite"/>
    </source>
</evidence>
<dbReference type="PANTHER" id="PTHR45637">
    <property type="entry name" value="FLIPPASE KINASE 1-RELATED"/>
    <property type="match status" value="1"/>
</dbReference>
<keyword evidence="3" id="KW-0723">Serine/threonine-protein kinase</keyword>
<reference evidence="12" key="2">
    <citation type="journal article" date="2024" name="Plant">
        <title>Genomic evolution and insights into agronomic trait innovations of Sesamum species.</title>
        <authorList>
            <person name="Miao H."/>
            <person name="Wang L."/>
            <person name="Qu L."/>
            <person name="Liu H."/>
            <person name="Sun Y."/>
            <person name="Le M."/>
            <person name="Wang Q."/>
            <person name="Wei S."/>
            <person name="Zheng Y."/>
            <person name="Lin W."/>
            <person name="Duan Y."/>
            <person name="Cao H."/>
            <person name="Xiong S."/>
            <person name="Wang X."/>
            <person name="Wei L."/>
            <person name="Li C."/>
            <person name="Ma Q."/>
            <person name="Ju M."/>
            <person name="Zhao R."/>
            <person name="Li G."/>
            <person name="Mu C."/>
            <person name="Tian Q."/>
            <person name="Mei H."/>
            <person name="Zhang T."/>
            <person name="Gao T."/>
            <person name="Zhang H."/>
        </authorList>
    </citation>
    <scope>NUCLEOTIDE SEQUENCE</scope>
    <source>
        <strain evidence="12">KEN1</strain>
    </source>
</reference>
<keyword evidence="6 12" id="KW-0418">Kinase</keyword>
<dbReference type="InterPro" id="IPR000719">
    <property type="entry name" value="Prot_kinase_dom"/>
</dbReference>
<gene>
    <name evidence="12" type="ORF">Slati_4031800</name>
</gene>
<dbReference type="PROSITE" id="PS00108">
    <property type="entry name" value="PROTEIN_KINASE_ST"/>
    <property type="match status" value="1"/>
</dbReference>
<comment type="catalytic activity">
    <reaction evidence="8">
        <text>L-threonyl-[protein] + ATP = O-phospho-L-threonyl-[protein] + ADP + H(+)</text>
        <dbReference type="Rhea" id="RHEA:46608"/>
        <dbReference type="Rhea" id="RHEA-COMP:11060"/>
        <dbReference type="Rhea" id="RHEA-COMP:11605"/>
        <dbReference type="ChEBI" id="CHEBI:15378"/>
        <dbReference type="ChEBI" id="CHEBI:30013"/>
        <dbReference type="ChEBI" id="CHEBI:30616"/>
        <dbReference type="ChEBI" id="CHEBI:61977"/>
        <dbReference type="ChEBI" id="CHEBI:456216"/>
        <dbReference type="EC" id="2.7.11.1"/>
    </reaction>
</comment>
<dbReference type="FunFam" id="1.10.510.10:FF:000295">
    <property type="entry name" value="Serine/threonine-protein kinase AGC1-7"/>
    <property type="match status" value="1"/>
</dbReference>
<dbReference type="Pfam" id="PF00069">
    <property type="entry name" value="Pkinase"/>
    <property type="match status" value="2"/>
</dbReference>
<evidence type="ECO:0000256" key="7">
    <source>
        <dbReference type="ARBA" id="ARBA00022840"/>
    </source>
</evidence>
<evidence type="ECO:0000256" key="5">
    <source>
        <dbReference type="ARBA" id="ARBA00022741"/>
    </source>
</evidence>
<dbReference type="InterPro" id="IPR011009">
    <property type="entry name" value="Kinase-like_dom_sf"/>
</dbReference>
<feature type="compositionally biased region" description="Polar residues" evidence="10">
    <location>
        <begin position="69"/>
        <end position="103"/>
    </location>
</feature>
<sequence length="599" mass="65514">MASKTGTRAPVGVQRKAIGVQHAINISLPSLVSKTNELKLVDPEQSAEPAKVTAVLANAPTNLKDGLSLSGNSDSNISCTGTEQASTTQDLEVHDTSSSLETSTDQEKKSSGLGSVKNSSVCAKVSDGVSSLAKMSGSAKIGDQNDFIESGKSSMCRGSTSSNASDESTCSNFSSMVNKPHKANDVQWEAIQAMRARDGVLGLSHFRLLKKLGCGDIGSVYLAELSGTKCYFAMKVMDKASLAGRKKLLRAQTEREILQSLDHPFLPTLYTHFETDKFSCLVMEFCPGGDLHTLRQKQPGKYFSEQAAKFYVGEVLLALEYLHMLGIVYRDLKPENVLVRDDGHIMLSDFDLSLRCSVSPTLIKSSSSASDPQHKSSTYCVQPACIEPACIQPSCVVPTACFSPRLFSSKSKKDRKPKTEIGNQVSPLPELIAEPTNARSMSFVGTHEYLAPEIIKGEGHGSPVDWWTFGIFLYELLFGKTPFKGSGNRATLFNVVGQPLRFPETPVVSFAARDLIRGLLVKEPQRRLAYKRGATEIKQHPFFEGVNWALIRCATPPEIPKPVDFERLPLPQQMKRLLTLFLLLIIRRVISIWSLISSS</sequence>
<dbReference type="CDD" id="cd05574">
    <property type="entry name" value="STKc_phototropin_like"/>
    <property type="match status" value="1"/>
</dbReference>
<dbReference type="EC" id="2.7.11.1" evidence="2"/>
<keyword evidence="4" id="KW-0808">Transferase</keyword>
<keyword evidence="7" id="KW-0067">ATP-binding</keyword>
<dbReference type="SMART" id="SM00220">
    <property type="entry name" value="S_TKc"/>
    <property type="match status" value="1"/>
</dbReference>
<comment type="catalytic activity">
    <reaction evidence="9">
        <text>L-seryl-[protein] + ATP = O-phospho-L-seryl-[protein] + ADP + H(+)</text>
        <dbReference type="Rhea" id="RHEA:17989"/>
        <dbReference type="Rhea" id="RHEA-COMP:9863"/>
        <dbReference type="Rhea" id="RHEA-COMP:11604"/>
        <dbReference type="ChEBI" id="CHEBI:15378"/>
        <dbReference type="ChEBI" id="CHEBI:29999"/>
        <dbReference type="ChEBI" id="CHEBI:30616"/>
        <dbReference type="ChEBI" id="CHEBI:83421"/>
        <dbReference type="ChEBI" id="CHEBI:456216"/>
        <dbReference type="EC" id="2.7.11.1"/>
    </reaction>
</comment>
<dbReference type="PROSITE" id="PS50011">
    <property type="entry name" value="PROTEIN_KINASE_DOM"/>
    <property type="match status" value="1"/>
</dbReference>
<evidence type="ECO:0000313" key="12">
    <source>
        <dbReference type="EMBL" id="KAL0407179.1"/>
    </source>
</evidence>
<evidence type="ECO:0000259" key="11">
    <source>
        <dbReference type="PROSITE" id="PS50011"/>
    </source>
</evidence>
<evidence type="ECO:0000256" key="6">
    <source>
        <dbReference type="ARBA" id="ARBA00022777"/>
    </source>
</evidence>
<feature type="region of interest" description="Disordered" evidence="10">
    <location>
        <begin position="66"/>
        <end position="116"/>
    </location>
</feature>
<evidence type="ECO:0000256" key="2">
    <source>
        <dbReference type="ARBA" id="ARBA00012513"/>
    </source>
</evidence>
<dbReference type="SUPFAM" id="SSF56112">
    <property type="entry name" value="Protein kinase-like (PK-like)"/>
    <property type="match status" value="1"/>
</dbReference>
<evidence type="ECO:0000256" key="4">
    <source>
        <dbReference type="ARBA" id="ARBA00022679"/>
    </source>
</evidence>
<dbReference type="FunFam" id="3.30.200.20:FF:000032">
    <property type="entry name" value="Serine/threonine-protein kinase D6PK-like"/>
    <property type="match status" value="1"/>
</dbReference>
<protein>
    <recommendedName>
        <fullName evidence="2">non-specific serine/threonine protein kinase</fullName>
        <ecNumber evidence="2">2.7.11.1</ecNumber>
    </recommendedName>
</protein>
<keyword evidence="5" id="KW-0547">Nucleotide-binding</keyword>
<dbReference type="InterPro" id="IPR008271">
    <property type="entry name" value="Ser/Thr_kinase_AS"/>
</dbReference>
<dbReference type="EMBL" id="JACGWN010000014">
    <property type="protein sequence ID" value="KAL0407179.1"/>
    <property type="molecule type" value="Genomic_DNA"/>
</dbReference>
<dbReference type="AlphaFoldDB" id="A0AAW2TRT3"/>
<dbReference type="GO" id="GO:0005524">
    <property type="term" value="F:ATP binding"/>
    <property type="evidence" value="ECO:0007669"/>
    <property type="project" value="UniProtKB-KW"/>
</dbReference>
<evidence type="ECO:0000256" key="3">
    <source>
        <dbReference type="ARBA" id="ARBA00022527"/>
    </source>
</evidence>
<name>A0AAW2TRT3_9LAMI</name>
<feature type="domain" description="Protein kinase" evidence="11">
    <location>
        <begin position="206"/>
        <end position="543"/>
    </location>
</feature>
<accession>A0AAW2TRT3</accession>
<dbReference type="GO" id="GO:0004674">
    <property type="term" value="F:protein serine/threonine kinase activity"/>
    <property type="evidence" value="ECO:0007669"/>
    <property type="project" value="UniProtKB-KW"/>
</dbReference>
<dbReference type="Gene3D" id="1.10.510.10">
    <property type="entry name" value="Transferase(Phosphotransferase) domain 1"/>
    <property type="match status" value="2"/>
</dbReference>